<keyword evidence="1" id="KW-0472">Membrane</keyword>
<comment type="caution">
    <text evidence="2">The sequence shown here is derived from an EMBL/GenBank/DDBJ whole genome shotgun (WGS) entry which is preliminary data.</text>
</comment>
<evidence type="ECO:0000313" key="3">
    <source>
        <dbReference type="Proteomes" id="UP001185331"/>
    </source>
</evidence>
<dbReference type="Proteomes" id="UP001185331">
    <property type="component" value="Unassembled WGS sequence"/>
</dbReference>
<keyword evidence="1" id="KW-1133">Transmembrane helix</keyword>
<name>A0AAE3XEU2_9DEIO</name>
<feature type="transmembrane region" description="Helical" evidence="1">
    <location>
        <begin position="221"/>
        <end position="243"/>
    </location>
</feature>
<sequence length="256" mass="27712">MTLLEQAQRQKAEFDAAHKEHTSTAAMLRRTFPPLPTEGLHSRLWTFQAFTQSRYVTALLSHTHTEPRYGLTLGDPWLPDGVPVLILDGLPIIATRFGHPSIATLNPTGPHAFGLSPTSIGDEYRAMHAAGAPTPREVHYLSDILTATERGEPYMPALDPAFNPSAQHVQQAQRWSKIDQVLSVALHVTAIILSATVAVLIGRSGLHGSSPDDALKSLALLLGAVFAGGALLGTQMVLIQMLSTTRAERRARRLGL</sequence>
<dbReference type="EMBL" id="JAVDQK010000004">
    <property type="protein sequence ID" value="MDR6218413.1"/>
    <property type="molecule type" value="Genomic_DNA"/>
</dbReference>
<reference evidence="2" key="1">
    <citation type="submission" date="2023-07" db="EMBL/GenBank/DDBJ databases">
        <title>Sorghum-associated microbial communities from plants grown in Nebraska, USA.</title>
        <authorList>
            <person name="Schachtman D."/>
        </authorList>
    </citation>
    <scope>NUCLEOTIDE SEQUENCE</scope>
    <source>
        <strain evidence="2">BE330</strain>
    </source>
</reference>
<feature type="transmembrane region" description="Helical" evidence="1">
    <location>
        <begin position="181"/>
        <end position="201"/>
    </location>
</feature>
<accession>A0AAE3XEU2</accession>
<evidence type="ECO:0000313" key="2">
    <source>
        <dbReference type="EMBL" id="MDR6218413.1"/>
    </source>
</evidence>
<protein>
    <submittedName>
        <fullName evidence="2">Uncharacterized protein</fullName>
    </submittedName>
</protein>
<proteinExistence type="predicted"/>
<organism evidence="2 3">
    <name type="scientific">Deinococcus soli</name>
    <name type="common">ex Cha et al. 2016</name>
    <dbReference type="NCBI Taxonomy" id="1309411"/>
    <lineage>
        <taxon>Bacteria</taxon>
        <taxon>Thermotogati</taxon>
        <taxon>Deinococcota</taxon>
        <taxon>Deinococci</taxon>
        <taxon>Deinococcales</taxon>
        <taxon>Deinococcaceae</taxon>
        <taxon>Deinococcus</taxon>
    </lineage>
</organism>
<evidence type="ECO:0000256" key="1">
    <source>
        <dbReference type="SAM" id="Phobius"/>
    </source>
</evidence>
<keyword evidence="1" id="KW-0812">Transmembrane</keyword>
<gene>
    <name evidence="2" type="ORF">J2Y00_001976</name>
</gene>
<dbReference type="AlphaFoldDB" id="A0AAE3XEU2"/>
<dbReference type="RefSeq" id="WP_309854878.1">
    <property type="nucleotide sequence ID" value="NZ_JAVDQJ010000005.1"/>
</dbReference>